<dbReference type="InterPro" id="IPR050508">
    <property type="entry name" value="Methyltransf_Superfamily"/>
</dbReference>
<evidence type="ECO:0000313" key="3">
    <source>
        <dbReference type="EMBL" id="GEL71622.1"/>
    </source>
</evidence>
<dbReference type="Proteomes" id="UP000321224">
    <property type="component" value="Unassembled WGS sequence"/>
</dbReference>
<keyword evidence="4" id="KW-0489">Methyltransferase</keyword>
<dbReference type="EMBL" id="BJVY01000017">
    <property type="protein sequence ID" value="GEL71622.1"/>
    <property type="molecule type" value="Genomic_DNA"/>
</dbReference>
<gene>
    <name evidence="3" type="ORF">MVI01_34060</name>
    <name evidence="4" type="ORF">SAMN04488504_11737</name>
</gene>
<feature type="region of interest" description="Disordered" evidence="1">
    <location>
        <begin position="1"/>
        <end position="32"/>
    </location>
</feature>
<keyword evidence="5" id="KW-1185">Reference proteome</keyword>
<name>A0A511HDK0_9BACT</name>
<dbReference type="InterPro" id="IPR013217">
    <property type="entry name" value="Methyltransf_12"/>
</dbReference>
<feature type="domain" description="Methyltransferase type 12" evidence="2">
    <location>
        <begin position="80"/>
        <end position="178"/>
    </location>
</feature>
<dbReference type="GO" id="GO:0032259">
    <property type="term" value="P:methylation"/>
    <property type="evidence" value="ECO:0007669"/>
    <property type="project" value="UniProtKB-KW"/>
</dbReference>
<evidence type="ECO:0000313" key="5">
    <source>
        <dbReference type="Proteomes" id="UP000198717"/>
    </source>
</evidence>
<reference evidence="3 6" key="2">
    <citation type="submission" date="2019-07" db="EMBL/GenBank/DDBJ databases">
        <title>Whole genome shotgun sequence of Myxococcus virescens NBRC 100334.</title>
        <authorList>
            <person name="Hosoyama A."/>
            <person name="Uohara A."/>
            <person name="Ohji S."/>
            <person name="Ichikawa N."/>
        </authorList>
    </citation>
    <scope>NUCLEOTIDE SEQUENCE [LARGE SCALE GENOMIC DNA]</scope>
    <source>
        <strain evidence="3 6">NBRC 100334</strain>
    </source>
</reference>
<keyword evidence="4" id="KW-0808">Transferase</keyword>
<dbReference type="CDD" id="cd02440">
    <property type="entry name" value="AdoMet_MTases"/>
    <property type="match status" value="1"/>
</dbReference>
<dbReference type="SUPFAM" id="SSF53756">
    <property type="entry name" value="UDP-Glycosyltransferase/glycogen phosphorylase"/>
    <property type="match status" value="1"/>
</dbReference>
<evidence type="ECO:0000313" key="6">
    <source>
        <dbReference type="Proteomes" id="UP000321224"/>
    </source>
</evidence>
<dbReference type="Gene3D" id="3.40.50.150">
    <property type="entry name" value="Vaccinia Virus protein VP39"/>
    <property type="match status" value="1"/>
</dbReference>
<dbReference type="SUPFAM" id="SSF53335">
    <property type="entry name" value="S-adenosyl-L-methionine-dependent methyltransferases"/>
    <property type="match status" value="1"/>
</dbReference>
<dbReference type="Gene3D" id="3.40.50.2000">
    <property type="entry name" value="Glycogen Phosphorylase B"/>
    <property type="match status" value="1"/>
</dbReference>
<accession>A0A511HDK0</accession>
<dbReference type="InterPro" id="IPR029063">
    <property type="entry name" value="SAM-dependent_MTases_sf"/>
</dbReference>
<proteinExistence type="predicted"/>
<dbReference type="GO" id="GO:0008168">
    <property type="term" value="F:methyltransferase activity"/>
    <property type="evidence" value="ECO:0007669"/>
    <property type="project" value="UniProtKB-KW"/>
</dbReference>
<dbReference type="Pfam" id="PF08242">
    <property type="entry name" value="Methyltransf_12"/>
    <property type="match status" value="1"/>
</dbReference>
<protein>
    <submittedName>
        <fullName evidence="4">Methyltransferase domain-containing protein</fullName>
    </submittedName>
</protein>
<organism evidence="3 6">
    <name type="scientific">Myxococcus virescens</name>
    <dbReference type="NCBI Taxonomy" id="83456"/>
    <lineage>
        <taxon>Bacteria</taxon>
        <taxon>Pseudomonadati</taxon>
        <taxon>Myxococcota</taxon>
        <taxon>Myxococcia</taxon>
        <taxon>Myxococcales</taxon>
        <taxon>Cystobacterineae</taxon>
        <taxon>Myxococcaceae</taxon>
        <taxon>Myxococcus</taxon>
    </lineage>
</organism>
<dbReference type="RefSeq" id="WP_090494232.1">
    <property type="nucleotide sequence ID" value="NZ_BJVY01000017.1"/>
</dbReference>
<dbReference type="PANTHER" id="PTHR42912">
    <property type="entry name" value="METHYLTRANSFERASE"/>
    <property type="match status" value="1"/>
</dbReference>
<dbReference type="Proteomes" id="UP000198717">
    <property type="component" value="Unassembled WGS sequence"/>
</dbReference>
<evidence type="ECO:0000313" key="4">
    <source>
        <dbReference type="EMBL" id="SDF00334.1"/>
    </source>
</evidence>
<feature type="compositionally biased region" description="Basic and acidic residues" evidence="1">
    <location>
        <begin position="1"/>
        <end position="25"/>
    </location>
</feature>
<reference evidence="4 5" key="1">
    <citation type="submission" date="2016-10" db="EMBL/GenBank/DDBJ databases">
        <authorList>
            <person name="Varghese N."/>
            <person name="Submissions S."/>
        </authorList>
    </citation>
    <scope>NUCLEOTIDE SEQUENCE [LARGE SCALE GENOMIC DNA]</scope>
    <source>
        <strain evidence="4 5">DSM 2260</strain>
    </source>
</reference>
<dbReference type="AlphaFoldDB" id="A0A511HDK0"/>
<dbReference type="EMBL" id="FNAJ01000017">
    <property type="protein sequence ID" value="SDF00334.1"/>
    <property type="molecule type" value="Genomic_DNA"/>
</dbReference>
<evidence type="ECO:0000256" key="1">
    <source>
        <dbReference type="SAM" id="MobiDB-lite"/>
    </source>
</evidence>
<comment type="caution">
    <text evidence="3">The sequence shown here is derived from an EMBL/GenBank/DDBJ whole genome shotgun (WGS) entry which is preliminary data.</text>
</comment>
<sequence length="684" mass="76237">MRDSTQHRIAPELEPDPSHGPRSDEPESSQYWKSTSGYTYREMIRNRQEHGSRGYAQQEQLLTTLMLTEQRALSRPLDVLEFGCGFGRHAAYLSSLEGVRYHGYDFSEAMMEPLRSAPPVGLQPVEERLWSGPDALTAVGSRQFDIVFTVSVLIHNPPELLPGLLDTLGKLVRPGGLLCLVENKLVPVGVWDNGWHDGCWLHPYAELVPTGWDLHYGSGLMETHDLYVFKRHEGQRRRYFLLSAAERAREETREVTLESLQVQSLPRLREWTLQAGEALRGAGRTGDMRVSELKERLDVELQRSARRQRLLALSDELAQLRSESLEAPRPAASSAPTSPGHVVVTEGVVVDAPLDTRWAHPEPRLARLVHIFHQEWYGIRAASGYAPGHKIGITASRPLTAADHRRIVETCEALGARAVVFQGFSPNALEVVHMLRRVFGGALKLSCVWHGSTSQFHFDIELNSFSRLLALKAEGVLDGVACVKPQMHQLSPHIYPDVLLNFPPRVAPEDCRHRAPATRAALVPTPNNWWKNFYSNVSVAASLPRIDRVFVTSAFASSPEIPLRASIVNVGPLGRAELFHLIRESDVLLNVSLSECQPMTALEGMAHGVACLTGPISLGRLDEHPFQKMVQIAGTGALGDIRSAVSRVLELRDRAPDEYAQMLEDYTRILCADAVNRYLEFAQP</sequence>
<evidence type="ECO:0000259" key="2">
    <source>
        <dbReference type="Pfam" id="PF08242"/>
    </source>
</evidence>